<proteinExistence type="predicted"/>
<evidence type="ECO:0000313" key="1">
    <source>
        <dbReference type="EMBL" id="GAH05349.1"/>
    </source>
</evidence>
<protein>
    <submittedName>
        <fullName evidence="1">Uncharacterized protein</fullName>
    </submittedName>
</protein>
<name>X1DK02_9ZZZZ</name>
<accession>X1DK02</accession>
<gene>
    <name evidence="1" type="ORF">S01H4_63589</name>
</gene>
<reference evidence="1" key="1">
    <citation type="journal article" date="2014" name="Front. Microbiol.">
        <title>High frequency of phylogenetically diverse reductive dehalogenase-homologous genes in deep subseafloor sedimentary metagenomes.</title>
        <authorList>
            <person name="Kawai M."/>
            <person name="Futagami T."/>
            <person name="Toyoda A."/>
            <person name="Takaki Y."/>
            <person name="Nishi S."/>
            <person name="Hori S."/>
            <person name="Arai W."/>
            <person name="Tsubouchi T."/>
            <person name="Morono Y."/>
            <person name="Uchiyama I."/>
            <person name="Ito T."/>
            <person name="Fujiyama A."/>
            <person name="Inagaki F."/>
            <person name="Takami H."/>
        </authorList>
    </citation>
    <scope>NUCLEOTIDE SEQUENCE</scope>
    <source>
        <strain evidence="1">Expedition CK06-06</strain>
    </source>
</reference>
<organism evidence="1">
    <name type="scientific">marine sediment metagenome</name>
    <dbReference type="NCBI Taxonomy" id="412755"/>
    <lineage>
        <taxon>unclassified sequences</taxon>
        <taxon>metagenomes</taxon>
        <taxon>ecological metagenomes</taxon>
    </lineage>
</organism>
<comment type="caution">
    <text evidence="1">The sequence shown here is derived from an EMBL/GenBank/DDBJ whole genome shotgun (WGS) entry which is preliminary data.</text>
</comment>
<dbReference type="EMBL" id="BART01038286">
    <property type="protein sequence ID" value="GAH05349.1"/>
    <property type="molecule type" value="Genomic_DNA"/>
</dbReference>
<sequence>MAYMTASPFVGHNFPHGVHKVVVSSSDMGYGRGSGLISIYPHDIDYDVTGWISGLVGVNNDIDIIRQQENGQPVTGVISTPSGGGIVRQSHGVHICDQAFGCHNASGLIVTSPFNG</sequence>
<dbReference type="AlphaFoldDB" id="X1DK02"/>
<feature type="non-terminal residue" evidence="1">
    <location>
        <position position="116"/>
    </location>
</feature>